<evidence type="ECO:0000256" key="3">
    <source>
        <dbReference type="ARBA" id="ARBA00022989"/>
    </source>
</evidence>
<keyword evidence="3 5" id="KW-1133">Transmembrane helix</keyword>
<evidence type="ECO:0000313" key="7">
    <source>
        <dbReference type="EMBL" id="CAF1412523.1"/>
    </source>
</evidence>
<dbReference type="InterPro" id="IPR017452">
    <property type="entry name" value="GPCR_Rhodpsn_7TM"/>
</dbReference>
<feature type="transmembrane region" description="Helical" evidence="5">
    <location>
        <begin position="164"/>
        <end position="187"/>
    </location>
</feature>
<evidence type="ECO:0000256" key="4">
    <source>
        <dbReference type="ARBA" id="ARBA00023136"/>
    </source>
</evidence>
<keyword evidence="4 5" id="KW-0472">Membrane</keyword>
<dbReference type="SUPFAM" id="SSF81321">
    <property type="entry name" value="Family A G protein-coupled receptor-like"/>
    <property type="match status" value="1"/>
</dbReference>
<dbReference type="Proteomes" id="UP000663891">
    <property type="component" value="Unassembled WGS sequence"/>
</dbReference>
<dbReference type="InterPro" id="IPR052954">
    <property type="entry name" value="GPCR-Ligand_Int"/>
</dbReference>
<dbReference type="AlphaFoldDB" id="A0A815LUN7"/>
<reference evidence="7" key="1">
    <citation type="submission" date="2021-02" db="EMBL/GenBank/DDBJ databases">
        <authorList>
            <person name="Nowell W R."/>
        </authorList>
    </citation>
    <scope>NUCLEOTIDE SEQUENCE</scope>
</reference>
<proteinExistence type="predicted"/>
<dbReference type="Pfam" id="PF00001">
    <property type="entry name" value="7tm_1"/>
    <property type="match status" value="1"/>
</dbReference>
<organism evidence="7 9">
    <name type="scientific">Adineta steineri</name>
    <dbReference type="NCBI Taxonomy" id="433720"/>
    <lineage>
        <taxon>Eukaryota</taxon>
        <taxon>Metazoa</taxon>
        <taxon>Spiralia</taxon>
        <taxon>Gnathifera</taxon>
        <taxon>Rotifera</taxon>
        <taxon>Eurotatoria</taxon>
        <taxon>Bdelloidea</taxon>
        <taxon>Adinetida</taxon>
        <taxon>Adinetidae</taxon>
        <taxon>Adineta</taxon>
    </lineage>
</organism>
<protein>
    <recommendedName>
        <fullName evidence="6">G-protein coupled receptors family 1 profile domain-containing protein</fullName>
    </recommendedName>
</protein>
<evidence type="ECO:0000313" key="9">
    <source>
        <dbReference type="Proteomes" id="UP000663891"/>
    </source>
</evidence>
<name>A0A815LUN7_9BILA</name>
<dbReference type="PROSITE" id="PS50262">
    <property type="entry name" value="G_PROTEIN_RECEP_F1_2"/>
    <property type="match status" value="1"/>
</dbReference>
<dbReference type="OrthoDB" id="10004679at2759"/>
<dbReference type="PANTHER" id="PTHR46641:SF2">
    <property type="entry name" value="FMRFAMIDE RECEPTOR"/>
    <property type="match status" value="1"/>
</dbReference>
<comment type="caution">
    <text evidence="7">The sequence shown here is derived from an EMBL/GenBank/DDBJ whole genome shotgun (WGS) entry which is preliminary data.</text>
</comment>
<dbReference type="Proteomes" id="UP000663881">
    <property type="component" value="Unassembled WGS sequence"/>
</dbReference>
<evidence type="ECO:0000259" key="6">
    <source>
        <dbReference type="PROSITE" id="PS50262"/>
    </source>
</evidence>
<accession>A0A815LUN7</accession>
<evidence type="ECO:0000256" key="1">
    <source>
        <dbReference type="ARBA" id="ARBA00004370"/>
    </source>
</evidence>
<dbReference type="InterPro" id="IPR000276">
    <property type="entry name" value="GPCR_Rhodpsn"/>
</dbReference>
<dbReference type="Gene3D" id="1.20.1070.10">
    <property type="entry name" value="Rhodopsin 7-helix transmembrane proteins"/>
    <property type="match status" value="1"/>
</dbReference>
<feature type="domain" description="G-protein coupled receptors family 1 profile" evidence="6">
    <location>
        <begin position="1"/>
        <end position="227"/>
    </location>
</feature>
<evidence type="ECO:0000313" key="8">
    <source>
        <dbReference type="EMBL" id="CAF3640767.1"/>
    </source>
</evidence>
<evidence type="ECO:0000256" key="5">
    <source>
        <dbReference type="SAM" id="Phobius"/>
    </source>
</evidence>
<dbReference type="EMBL" id="CAJNON010000982">
    <property type="protein sequence ID" value="CAF1412523.1"/>
    <property type="molecule type" value="Genomic_DNA"/>
</dbReference>
<keyword evidence="2 5" id="KW-0812">Transmembrane</keyword>
<dbReference type="GO" id="GO:0016020">
    <property type="term" value="C:membrane"/>
    <property type="evidence" value="ECO:0007669"/>
    <property type="project" value="UniProtKB-SubCell"/>
</dbReference>
<sequence length="235" mass="27040">MTNTNQFLCKLRIFIFFDSLTIAFWLIVLATIDRWLSSSINANYRQKCTLKKAQRGTILIILLSTIIETEQLFCYEANLTNTPLKCYSKTVMCGIISDIFFALITVLCPLLLMFIFGLMIISNVRQTQTRLHPMSRIINNHDDHNIGVVSTKHQNKQRKTDRQLLIMLFIQVLIILIFTLPLALSKLYSTITRNVPKSALRNTIENFIFNLFLLFLNVASGIPFYIYTLSGGNVF</sequence>
<feature type="transmembrane region" description="Helical" evidence="5">
    <location>
        <begin position="99"/>
        <end position="121"/>
    </location>
</feature>
<dbReference type="EMBL" id="CAJOAY010000352">
    <property type="protein sequence ID" value="CAF3640767.1"/>
    <property type="molecule type" value="Genomic_DNA"/>
</dbReference>
<gene>
    <name evidence="8" type="ORF">OKA104_LOCUS8639</name>
    <name evidence="7" type="ORF">VCS650_LOCUS37202</name>
</gene>
<dbReference type="GO" id="GO:0004930">
    <property type="term" value="F:G protein-coupled receptor activity"/>
    <property type="evidence" value="ECO:0007669"/>
    <property type="project" value="InterPro"/>
</dbReference>
<comment type="subcellular location">
    <subcellularLocation>
        <location evidence="1">Membrane</location>
    </subcellularLocation>
</comment>
<dbReference type="PANTHER" id="PTHR46641">
    <property type="entry name" value="FMRFAMIDE RECEPTOR-RELATED"/>
    <property type="match status" value="1"/>
</dbReference>
<feature type="transmembrane region" description="Helical" evidence="5">
    <location>
        <begin position="13"/>
        <end position="36"/>
    </location>
</feature>
<evidence type="ECO:0000256" key="2">
    <source>
        <dbReference type="ARBA" id="ARBA00022692"/>
    </source>
</evidence>
<feature type="transmembrane region" description="Helical" evidence="5">
    <location>
        <begin position="207"/>
        <end position="227"/>
    </location>
</feature>